<evidence type="ECO:0000313" key="2">
    <source>
        <dbReference type="EMBL" id="GLD74371.1"/>
    </source>
</evidence>
<dbReference type="EMBL" id="BRZM01002188">
    <property type="protein sequence ID" value="GLD74371.1"/>
    <property type="molecule type" value="Genomic_DNA"/>
</dbReference>
<gene>
    <name evidence="2" type="ORF">AKAME5_002570000</name>
</gene>
<feature type="chain" id="PRO_5042069675" evidence="1">
    <location>
        <begin position="22"/>
        <end position="141"/>
    </location>
</feature>
<protein>
    <submittedName>
        <fullName evidence="2">Butyrophilin subfamily 2 member A2-like isoform X1</fullName>
    </submittedName>
</protein>
<name>A0AAD3RMZ1_LATJO</name>
<reference evidence="2" key="1">
    <citation type="submission" date="2022-08" db="EMBL/GenBank/DDBJ databases">
        <title>Genome sequencing of akame (Lates japonicus).</title>
        <authorList>
            <person name="Hashiguchi Y."/>
            <person name="Takahashi H."/>
        </authorList>
    </citation>
    <scope>NUCLEOTIDE SEQUENCE</scope>
    <source>
        <strain evidence="2">Kochi</strain>
    </source>
</reference>
<sequence length="141" mass="15312">MKLKERMCFLVVSLFAEVVSATHQITCPTELIQAEEENRCGTDQQVAADRSQTEKLNPAGNGLINVVSEVSSATRGACSVKDCSCPSEITMSFAQLNPSQEQKVALPRFQCHVDPSVNRIIFVLSRADLNDGAVGVSAIWK</sequence>
<keyword evidence="1" id="KW-0732">Signal</keyword>
<proteinExistence type="predicted"/>
<accession>A0AAD3RMZ1</accession>
<dbReference type="AlphaFoldDB" id="A0AAD3RMZ1"/>
<comment type="caution">
    <text evidence="2">The sequence shown here is derived from an EMBL/GenBank/DDBJ whole genome shotgun (WGS) entry which is preliminary data.</text>
</comment>
<feature type="signal peptide" evidence="1">
    <location>
        <begin position="1"/>
        <end position="21"/>
    </location>
</feature>
<feature type="non-terminal residue" evidence="2">
    <location>
        <position position="1"/>
    </location>
</feature>
<evidence type="ECO:0000256" key="1">
    <source>
        <dbReference type="SAM" id="SignalP"/>
    </source>
</evidence>
<dbReference type="Proteomes" id="UP001279410">
    <property type="component" value="Unassembled WGS sequence"/>
</dbReference>
<keyword evidence="3" id="KW-1185">Reference proteome</keyword>
<organism evidence="2 3">
    <name type="scientific">Lates japonicus</name>
    <name type="common">Japanese lates</name>
    <dbReference type="NCBI Taxonomy" id="270547"/>
    <lineage>
        <taxon>Eukaryota</taxon>
        <taxon>Metazoa</taxon>
        <taxon>Chordata</taxon>
        <taxon>Craniata</taxon>
        <taxon>Vertebrata</taxon>
        <taxon>Euteleostomi</taxon>
        <taxon>Actinopterygii</taxon>
        <taxon>Neopterygii</taxon>
        <taxon>Teleostei</taxon>
        <taxon>Neoteleostei</taxon>
        <taxon>Acanthomorphata</taxon>
        <taxon>Carangaria</taxon>
        <taxon>Carangaria incertae sedis</taxon>
        <taxon>Centropomidae</taxon>
        <taxon>Lates</taxon>
    </lineage>
</organism>
<evidence type="ECO:0000313" key="3">
    <source>
        <dbReference type="Proteomes" id="UP001279410"/>
    </source>
</evidence>